<name>A0ABT2H9D3_9MICO</name>
<sequence>MRKATKAADAAALGDGVTRVVDTTALVDPKDVYIKFQDAIAELVKQKNSRRKGTNRAFIFVAVPPKVLTVLKRAVGFIGSDRGSAILESGSTFNIDGVSVYENITSDISFVEIRGAAVVPIANPEFVQYPSKSNAGKFA</sequence>
<dbReference type="RefSeq" id="WP_259542614.1">
    <property type="nucleotide sequence ID" value="NZ_JANLCJ010000065.1"/>
</dbReference>
<organism evidence="1 2">
    <name type="scientific">Herbiconiux daphne</name>
    <dbReference type="NCBI Taxonomy" id="2970914"/>
    <lineage>
        <taxon>Bacteria</taxon>
        <taxon>Bacillati</taxon>
        <taxon>Actinomycetota</taxon>
        <taxon>Actinomycetes</taxon>
        <taxon>Micrococcales</taxon>
        <taxon>Microbacteriaceae</taxon>
        <taxon>Herbiconiux</taxon>
    </lineage>
</organism>
<protein>
    <submittedName>
        <fullName evidence="1">Uncharacterized protein</fullName>
    </submittedName>
</protein>
<gene>
    <name evidence="1" type="ORF">N1032_22880</name>
</gene>
<evidence type="ECO:0000313" key="1">
    <source>
        <dbReference type="EMBL" id="MCS5736576.1"/>
    </source>
</evidence>
<reference evidence="1" key="1">
    <citation type="submission" date="2022-08" db="EMBL/GenBank/DDBJ databases">
        <authorList>
            <person name="Deng Y."/>
            <person name="Han X.-F."/>
            <person name="Zhang Y.-Q."/>
        </authorList>
    </citation>
    <scope>NUCLEOTIDE SEQUENCE</scope>
    <source>
        <strain evidence="1">CPCC 203386</strain>
    </source>
</reference>
<evidence type="ECO:0000313" key="2">
    <source>
        <dbReference type="Proteomes" id="UP001165586"/>
    </source>
</evidence>
<keyword evidence="2" id="KW-1185">Reference proteome</keyword>
<dbReference type="Proteomes" id="UP001165586">
    <property type="component" value="Unassembled WGS sequence"/>
</dbReference>
<comment type="caution">
    <text evidence="1">The sequence shown here is derived from an EMBL/GenBank/DDBJ whole genome shotgun (WGS) entry which is preliminary data.</text>
</comment>
<accession>A0ABT2H9D3</accession>
<dbReference type="EMBL" id="JANLCJ010000065">
    <property type="protein sequence ID" value="MCS5736576.1"/>
    <property type="molecule type" value="Genomic_DNA"/>
</dbReference>
<proteinExistence type="predicted"/>